<feature type="region of interest" description="Disordered" evidence="1">
    <location>
        <begin position="254"/>
        <end position="292"/>
    </location>
</feature>
<keyword evidence="2" id="KW-0472">Membrane</keyword>
<name>A0ABT6JFZ3_9GAMM</name>
<feature type="transmembrane region" description="Helical" evidence="2">
    <location>
        <begin position="654"/>
        <end position="671"/>
    </location>
</feature>
<evidence type="ECO:0000313" key="3">
    <source>
        <dbReference type="EMBL" id="MDH5829600.1"/>
    </source>
</evidence>
<feature type="transmembrane region" description="Helical" evidence="2">
    <location>
        <begin position="35"/>
        <end position="56"/>
    </location>
</feature>
<dbReference type="EMBL" id="JARXRN010000016">
    <property type="protein sequence ID" value="MDH5829600.1"/>
    <property type="molecule type" value="Genomic_DNA"/>
</dbReference>
<dbReference type="InterPro" id="IPR029062">
    <property type="entry name" value="Class_I_gatase-like"/>
</dbReference>
<keyword evidence="2" id="KW-0812">Transmembrane</keyword>
<dbReference type="RefSeq" id="WP_280599817.1">
    <property type="nucleotide sequence ID" value="NZ_JARXRN010000016.1"/>
</dbReference>
<gene>
    <name evidence="3" type="ORF">QFW80_03575</name>
</gene>
<accession>A0ABT6JFZ3</accession>
<organism evidence="3 4">
    <name type="scientific">Luteimonas rhizosphaericola</name>
    <dbReference type="NCBI Taxonomy" id="3042024"/>
    <lineage>
        <taxon>Bacteria</taxon>
        <taxon>Pseudomonadati</taxon>
        <taxon>Pseudomonadota</taxon>
        <taxon>Gammaproteobacteria</taxon>
        <taxon>Lysobacterales</taxon>
        <taxon>Lysobacteraceae</taxon>
        <taxon>Luteimonas</taxon>
    </lineage>
</organism>
<evidence type="ECO:0000256" key="1">
    <source>
        <dbReference type="SAM" id="MobiDB-lite"/>
    </source>
</evidence>
<proteinExistence type="predicted"/>
<keyword evidence="4" id="KW-1185">Reference proteome</keyword>
<sequence>MTLPMIVAATLALAVVLAWARLVRAHRRDPGTPRAWRLAVLLALQPLLAGALYLVLLPPREAVAPTVLTILTEGASATQTPPPAARGTVLALPEAHVSGTIARVPDLATALRRHPGTTRLRVVGAGLVPRDRDAARGLRIAFEPPPLPRGVVRLDAPAVVQRGAGFTVSGRVEGMDDGRVELIDPSGRRVDAVSPDADGAFALHAVALEAGAARFVVRVRGPGADGGSAADADADRTGADIDDADAAVADTRGLGRAGVPAPTGGLVPADGEGTTGATQSATAMPPGRSTDGGDVPEAAVHLWIDAPAPPRVLLLAGAPNPDTRALRRWLTDAGAQVQARIALGGGVQLGSASLTDAALDGQDLMVVDARTWSGLGEAGRTRVLAATRRGLGLLLRADDSLPAAALRGLQTPGFRLAGGTAARPWPVAVPRLSDETALRARLGSGSRDAAPDLELAAGPVPPLSRRSWQVAGTDAAALHAETGQPSDAPAGWWRAEGRGRIGVWTVSDSYLLPLHGRPDLYADLWSPAVATLARARADAAPRIAPGARVGERTVVCGWPEGAQITAPDGARLRPVVDPASGPQRCAGVWPRVPGWHRMQHGDATRAFHVAAIDADPALRRAELREATGQLASAHATAPGSRPPAAAGTTVAGPAWPWFLAWLLFAGLAWWFERSRLGLAAAVPQRDPSARAG</sequence>
<protein>
    <recommendedName>
        <fullName evidence="5">Carboxypeptidase regulatory-like domain-containing protein</fullName>
    </recommendedName>
</protein>
<dbReference type="Proteomes" id="UP001156831">
    <property type="component" value="Unassembled WGS sequence"/>
</dbReference>
<evidence type="ECO:0008006" key="5">
    <source>
        <dbReference type="Google" id="ProtNLM"/>
    </source>
</evidence>
<comment type="caution">
    <text evidence="3">The sequence shown here is derived from an EMBL/GenBank/DDBJ whole genome shotgun (WGS) entry which is preliminary data.</text>
</comment>
<reference evidence="3 4" key="1">
    <citation type="submission" date="2023-04" db="EMBL/GenBank/DDBJ databases">
        <title>Luteimonas sp. M1R5S18.</title>
        <authorList>
            <person name="Sun J.-Q."/>
        </authorList>
    </citation>
    <scope>NUCLEOTIDE SEQUENCE [LARGE SCALE GENOMIC DNA]</scope>
    <source>
        <strain evidence="3 4">M1R5S18</strain>
    </source>
</reference>
<keyword evidence="2" id="KW-1133">Transmembrane helix</keyword>
<feature type="transmembrane region" description="Helical" evidence="2">
    <location>
        <begin position="6"/>
        <end position="23"/>
    </location>
</feature>
<dbReference type="SUPFAM" id="SSF52317">
    <property type="entry name" value="Class I glutamine amidotransferase-like"/>
    <property type="match status" value="1"/>
</dbReference>
<evidence type="ECO:0000256" key="2">
    <source>
        <dbReference type="SAM" id="Phobius"/>
    </source>
</evidence>
<evidence type="ECO:0000313" key="4">
    <source>
        <dbReference type="Proteomes" id="UP001156831"/>
    </source>
</evidence>